<evidence type="ECO:0000256" key="2">
    <source>
        <dbReference type="SAM" id="SignalP"/>
    </source>
</evidence>
<dbReference type="AlphaFoldDB" id="A0A0C3AQV5"/>
<evidence type="ECO:0000256" key="1">
    <source>
        <dbReference type="SAM" id="MobiDB-lite"/>
    </source>
</evidence>
<dbReference type="InParanoid" id="A0A0C3AQV5"/>
<dbReference type="InterPro" id="IPR025240">
    <property type="entry name" value="DUF4189"/>
</dbReference>
<sequence>MKSAFVFIATIFFGTIDVLGSPATRGTHRDIIRTPAAPQRVREPDVQKSVDDARSPSSLVAPDQSVWACIVVSSVQENYGYGYGASQGQALTYAQNACGSAECTVQICVTGGCAAYAAGPKRIELYESSNGGSWQNDATKAQNDALAICQAYSTNCKIVIGICTSNAH</sequence>
<feature type="signal peptide" evidence="2">
    <location>
        <begin position="1"/>
        <end position="20"/>
    </location>
</feature>
<feature type="domain" description="DUF4189" evidence="3">
    <location>
        <begin position="67"/>
        <end position="163"/>
    </location>
</feature>
<organism evidence="4 5">
    <name type="scientific">Piloderma croceum (strain F 1598)</name>
    <dbReference type="NCBI Taxonomy" id="765440"/>
    <lineage>
        <taxon>Eukaryota</taxon>
        <taxon>Fungi</taxon>
        <taxon>Dikarya</taxon>
        <taxon>Basidiomycota</taxon>
        <taxon>Agaricomycotina</taxon>
        <taxon>Agaricomycetes</taxon>
        <taxon>Agaricomycetidae</taxon>
        <taxon>Atheliales</taxon>
        <taxon>Atheliaceae</taxon>
        <taxon>Piloderma</taxon>
    </lineage>
</organism>
<protein>
    <recommendedName>
        <fullName evidence="3">DUF4189 domain-containing protein</fullName>
    </recommendedName>
</protein>
<evidence type="ECO:0000259" key="3">
    <source>
        <dbReference type="Pfam" id="PF13827"/>
    </source>
</evidence>
<reference evidence="5" key="2">
    <citation type="submission" date="2015-01" db="EMBL/GenBank/DDBJ databases">
        <title>Evolutionary Origins and Diversification of the Mycorrhizal Mutualists.</title>
        <authorList>
            <consortium name="DOE Joint Genome Institute"/>
            <consortium name="Mycorrhizal Genomics Consortium"/>
            <person name="Kohler A."/>
            <person name="Kuo A."/>
            <person name="Nagy L.G."/>
            <person name="Floudas D."/>
            <person name="Copeland A."/>
            <person name="Barry K.W."/>
            <person name="Cichocki N."/>
            <person name="Veneault-Fourrey C."/>
            <person name="LaButti K."/>
            <person name="Lindquist E.A."/>
            <person name="Lipzen A."/>
            <person name="Lundell T."/>
            <person name="Morin E."/>
            <person name="Murat C."/>
            <person name="Riley R."/>
            <person name="Ohm R."/>
            <person name="Sun H."/>
            <person name="Tunlid A."/>
            <person name="Henrissat B."/>
            <person name="Grigoriev I.V."/>
            <person name="Hibbett D.S."/>
            <person name="Martin F."/>
        </authorList>
    </citation>
    <scope>NUCLEOTIDE SEQUENCE [LARGE SCALE GENOMIC DNA]</scope>
    <source>
        <strain evidence="5">F 1598</strain>
    </source>
</reference>
<gene>
    <name evidence="4" type="ORF">PILCRDRAFT_826499</name>
</gene>
<dbReference type="EMBL" id="KN833036">
    <property type="protein sequence ID" value="KIM76318.1"/>
    <property type="molecule type" value="Genomic_DNA"/>
</dbReference>
<feature type="region of interest" description="Disordered" evidence="1">
    <location>
        <begin position="38"/>
        <end position="57"/>
    </location>
</feature>
<keyword evidence="2" id="KW-0732">Signal</keyword>
<feature type="compositionally biased region" description="Basic and acidic residues" evidence="1">
    <location>
        <begin position="40"/>
        <end position="54"/>
    </location>
</feature>
<reference evidence="4 5" key="1">
    <citation type="submission" date="2014-04" db="EMBL/GenBank/DDBJ databases">
        <authorList>
            <consortium name="DOE Joint Genome Institute"/>
            <person name="Kuo A."/>
            <person name="Tarkka M."/>
            <person name="Buscot F."/>
            <person name="Kohler A."/>
            <person name="Nagy L.G."/>
            <person name="Floudas D."/>
            <person name="Copeland A."/>
            <person name="Barry K.W."/>
            <person name="Cichocki N."/>
            <person name="Veneault-Fourrey C."/>
            <person name="LaButti K."/>
            <person name="Lindquist E.A."/>
            <person name="Lipzen A."/>
            <person name="Lundell T."/>
            <person name="Morin E."/>
            <person name="Murat C."/>
            <person name="Sun H."/>
            <person name="Tunlid A."/>
            <person name="Henrissat B."/>
            <person name="Grigoriev I.V."/>
            <person name="Hibbett D.S."/>
            <person name="Martin F."/>
            <person name="Nordberg H.P."/>
            <person name="Cantor M.N."/>
            <person name="Hua S.X."/>
        </authorList>
    </citation>
    <scope>NUCLEOTIDE SEQUENCE [LARGE SCALE GENOMIC DNA]</scope>
    <source>
        <strain evidence="4 5">F 1598</strain>
    </source>
</reference>
<evidence type="ECO:0000313" key="5">
    <source>
        <dbReference type="Proteomes" id="UP000054166"/>
    </source>
</evidence>
<dbReference type="Pfam" id="PF13827">
    <property type="entry name" value="DUF4189"/>
    <property type="match status" value="1"/>
</dbReference>
<accession>A0A0C3AQV5</accession>
<dbReference type="Proteomes" id="UP000054166">
    <property type="component" value="Unassembled WGS sequence"/>
</dbReference>
<dbReference type="HOGENOM" id="CLU_1587145_0_0_1"/>
<evidence type="ECO:0000313" key="4">
    <source>
        <dbReference type="EMBL" id="KIM76318.1"/>
    </source>
</evidence>
<keyword evidence="5" id="KW-1185">Reference proteome</keyword>
<proteinExistence type="predicted"/>
<feature type="chain" id="PRO_5002161291" description="DUF4189 domain-containing protein" evidence="2">
    <location>
        <begin position="21"/>
        <end position="168"/>
    </location>
</feature>
<name>A0A0C3AQV5_PILCF</name>